<dbReference type="RefSeq" id="WP_111257214.1">
    <property type="nucleotide sequence ID" value="NZ_POTW01000075.1"/>
</dbReference>
<name>A0A2W2C4Y3_9ACTN</name>
<evidence type="ECO:0000259" key="6">
    <source>
        <dbReference type="PROSITE" id="PS50928"/>
    </source>
</evidence>
<comment type="subcellular location">
    <subcellularLocation>
        <location evidence="5">Cell membrane</location>
        <topology evidence="5">Multi-pass membrane protein</topology>
    </subcellularLocation>
    <subcellularLocation>
        <location evidence="1">Membrane</location>
        <topology evidence="1">Multi-pass membrane protein</topology>
    </subcellularLocation>
</comment>
<dbReference type="InterPro" id="IPR025966">
    <property type="entry name" value="OppC_N"/>
</dbReference>
<reference evidence="7 8" key="1">
    <citation type="submission" date="2018-01" db="EMBL/GenBank/DDBJ databases">
        <title>Draft genome sequence of Jiangella sp. GTF31.</title>
        <authorList>
            <person name="Sahin N."/>
            <person name="Ay H."/>
            <person name="Saygin H."/>
        </authorList>
    </citation>
    <scope>NUCLEOTIDE SEQUENCE [LARGE SCALE GENOMIC DNA]</scope>
    <source>
        <strain evidence="7 8">GTF31</strain>
    </source>
</reference>
<proteinExistence type="inferred from homology"/>
<feature type="transmembrane region" description="Helical" evidence="5">
    <location>
        <begin position="174"/>
        <end position="200"/>
    </location>
</feature>
<dbReference type="GO" id="GO:0005886">
    <property type="term" value="C:plasma membrane"/>
    <property type="evidence" value="ECO:0007669"/>
    <property type="project" value="UniProtKB-SubCell"/>
</dbReference>
<keyword evidence="4 5" id="KW-0472">Membrane</keyword>
<feature type="transmembrane region" description="Helical" evidence="5">
    <location>
        <begin position="37"/>
        <end position="59"/>
    </location>
</feature>
<protein>
    <submittedName>
        <fullName evidence="7">Peptide ABC transporter permease</fullName>
    </submittedName>
</protein>
<feature type="transmembrane region" description="Helical" evidence="5">
    <location>
        <begin position="238"/>
        <end position="256"/>
    </location>
</feature>
<keyword evidence="5" id="KW-0813">Transport</keyword>
<gene>
    <name evidence="7" type="ORF">C1I92_24240</name>
</gene>
<keyword evidence="3 5" id="KW-1133">Transmembrane helix</keyword>
<dbReference type="CDD" id="cd06261">
    <property type="entry name" value="TM_PBP2"/>
    <property type="match status" value="1"/>
</dbReference>
<evidence type="ECO:0000256" key="2">
    <source>
        <dbReference type="ARBA" id="ARBA00022692"/>
    </source>
</evidence>
<comment type="similarity">
    <text evidence="5">Belongs to the binding-protein-dependent transport system permease family.</text>
</comment>
<dbReference type="PROSITE" id="PS50928">
    <property type="entry name" value="ABC_TM1"/>
    <property type="match status" value="1"/>
</dbReference>
<dbReference type="SUPFAM" id="SSF161098">
    <property type="entry name" value="MetI-like"/>
    <property type="match status" value="1"/>
</dbReference>
<dbReference type="AlphaFoldDB" id="A0A2W2C4Y3"/>
<dbReference type="Pfam" id="PF12911">
    <property type="entry name" value="OppC_N"/>
    <property type="match status" value="1"/>
</dbReference>
<dbReference type="EMBL" id="POTW01000075">
    <property type="protein sequence ID" value="PZF80806.1"/>
    <property type="molecule type" value="Genomic_DNA"/>
</dbReference>
<feature type="transmembrane region" description="Helical" evidence="5">
    <location>
        <begin position="291"/>
        <end position="311"/>
    </location>
</feature>
<evidence type="ECO:0000256" key="1">
    <source>
        <dbReference type="ARBA" id="ARBA00004141"/>
    </source>
</evidence>
<dbReference type="InterPro" id="IPR000515">
    <property type="entry name" value="MetI-like"/>
</dbReference>
<feature type="transmembrane region" description="Helical" evidence="5">
    <location>
        <begin position="212"/>
        <end position="232"/>
    </location>
</feature>
<comment type="caution">
    <text evidence="7">The sequence shown here is derived from an EMBL/GenBank/DDBJ whole genome shotgun (WGS) entry which is preliminary data.</text>
</comment>
<keyword evidence="2 5" id="KW-0812">Transmembrane</keyword>
<dbReference type="GO" id="GO:0055085">
    <property type="term" value="P:transmembrane transport"/>
    <property type="evidence" value="ECO:0007669"/>
    <property type="project" value="InterPro"/>
</dbReference>
<organism evidence="7 8">
    <name type="scientific">Jiangella anatolica</name>
    <dbReference type="NCBI Taxonomy" id="2670374"/>
    <lineage>
        <taxon>Bacteria</taxon>
        <taxon>Bacillati</taxon>
        <taxon>Actinomycetota</taxon>
        <taxon>Actinomycetes</taxon>
        <taxon>Jiangellales</taxon>
        <taxon>Jiangellaceae</taxon>
        <taxon>Jiangella</taxon>
    </lineage>
</organism>
<keyword evidence="8" id="KW-1185">Reference proteome</keyword>
<dbReference type="PANTHER" id="PTHR43839:SF3">
    <property type="entry name" value="OLIGOPEPTIDE ABC TRANSPORTER, PERMEASE PROTEIN"/>
    <property type="match status" value="1"/>
</dbReference>
<dbReference type="Proteomes" id="UP000248764">
    <property type="component" value="Unassembled WGS sequence"/>
</dbReference>
<evidence type="ECO:0000256" key="5">
    <source>
        <dbReference type="RuleBase" id="RU363032"/>
    </source>
</evidence>
<dbReference type="Gene3D" id="1.10.3720.10">
    <property type="entry name" value="MetI-like"/>
    <property type="match status" value="1"/>
</dbReference>
<dbReference type="PANTHER" id="PTHR43839">
    <property type="entry name" value="OPPC IN A BINDING PROTEIN-DEPENDENT TRANSPORT SYSTEM"/>
    <property type="match status" value="1"/>
</dbReference>
<evidence type="ECO:0000313" key="7">
    <source>
        <dbReference type="EMBL" id="PZF80806.1"/>
    </source>
</evidence>
<evidence type="ECO:0000313" key="8">
    <source>
        <dbReference type="Proteomes" id="UP000248764"/>
    </source>
</evidence>
<evidence type="ECO:0000256" key="3">
    <source>
        <dbReference type="ARBA" id="ARBA00022989"/>
    </source>
</evidence>
<dbReference type="Pfam" id="PF00528">
    <property type="entry name" value="BPD_transp_1"/>
    <property type="match status" value="1"/>
</dbReference>
<dbReference type="InterPro" id="IPR035906">
    <property type="entry name" value="MetI-like_sf"/>
</dbReference>
<evidence type="ECO:0000256" key="4">
    <source>
        <dbReference type="ARBA" id="ARBA00023136"/>
    </source>
</evidence>
<feature type="domain" description="ABC transmembrane type-1" evidence="6">
    <location>
        <begin position="172"/>
        <end position="368"/>
    </location>
</feature>
<accession>A0A2W2C4Y3</accession>
<sequence length="380" mass="41345">MTQPTPEPGATVAAEPRATSVAPPRKLLWWRFRKHRLAMAGLVVTGLFCFVAVFADFLAPYDSGHFNADYTYAPPQALKVVDTSGDGWDWGLYVNGYLSERDPDTLEQTFTVDESTRIPVRLFARGPSYELFGLFETDIHLIGPADPDGQPMYLLGADRLGRDLVSRIVHGTRVSMSVGLVGVAVAFVLGIVLGGVSGYVGGRTDTVIQRMVEFFMSLPTLPLWLGLAAAIPRDWGPLTRYFAITVVLSFVAWTGLAREVRGRFLSLREEDFVTAALLDGVGRAGIIFRHILPSLTSHLIATLTLSIPAMILAETALSFLGLGLQPPVVSWGVLLQEAQQIRVISSAPWLLLPGLAVVSVVLALNFLGDGLRDAADPYRR</sequence>
<feature type="transmembrane region" description="Helical" evidence="5">
    <location>
        <begin position="347"/>
        <end position="367"/>
    </location>
</feature>